<proteinExistence type="inferred from homology"/>
<dbReference type="Gene3D" id="3.40.50.300">
    <property type="entry name" value="P-loop containing nucleotide triphosphate hydrolases"/>
    <property type="match status" value="1"/>
</dbReference>
<keyword evidence="7 10" id="KW-0067">ATP-binding</keyword>
<evidence type="ECO:0000256" key="6">
    <source>
        <dbReference type="ARBA" id="ARBA00022777"/>
    </source>
</evidence>
<evidence type="ECO:0000256" key="9">
    <source>
        <dbReference type="ARBA" id="ARBA00048090"/>
    </source>
</evidence>
<evidence type="ECO:0000256" key="5">
    <source>
        <dbReference type="ARBA" id="ARBA00022741"/>
    </source>
</evidence>
<evidence type="ECO:0000313" key="11">
    <source>
        <dbReference type="EMBL" id="SFM38869.1"/>
    </source>
</evidence>
<dbReference type="GO" id="GO:0005524">
    <property type="term" value="F:ATP binding"/>
    <property type="evidence" value="ECO:0007669"/>
    <property type="project" value="UniProtKB-KW"/>
</dbReference>
<dbReference type="EC" id="2.7.1.12" evidence="3 10"/>
<keyword evidence="4 10" id="KW-0808">Transferase</keyword>
<accession>A0A1I4QFM4</accession>
<evidence type="ECO:0000256" key="2">
    <source>
        <dbReference type="ARBA" id="ARBA00008420"/>
    </source>
</evidence>
<dbReference type="FunFam" id="3.40.50.300:FF:000522">
    <property type="entry name" value="Gluconokinase"/>
    <property type="match status" value="1"/>
</dbReference>
<dbReference type="InterPro" id="IPR031322">
    <property type="entry name" value="Shikimate/glucono_kinase"/>
</dbReference>
<dbReference type="PANTHER" id="PTHR43442">
    <property type="entry name" value="GLUCONOKINASE-RELATED"/>
    <property type="match status" value="1"/>
</dbReference>
<keyword evidence="8" id="KW-0311">Gluconate utilization</keyword>
<gene>
    <name evidence="11" type="ORF">SAMN05421880_1155</name>
</gene>
<dbReference type="PANTHER" id="PTHR43442:SF3">
    <property type="entry name" value="GLUCONOKINASE-RELATED"/>
    <property type="match status" value="1"/>
</dbReference>
<keyword evidence="6 10" id="KW-0418">Kinase</keyword>
<dbReference type="EMBL" id="FOUF01000015">
    <property type="protein sequence ID" value="SFM38869.1"/>
    <property type="molecule type" value="Genomic_DNA"/>
</dbReference>
<comment type="pathway">
    <text evidence="1">Carbohydrate acid metabolism.</text>
</comment>
<evidence type="ECO:0000256" key="3">
    <source>
        <dbReference type="ARBA" id="ARBA00012054"/>
    </source>
</evidence>
<evidence type="ECO:0000256" key="7">
    <source>
        <dbReference type="ARBA" id="ARBA00022840"/>
    </source>
</evidence>
<comment type="catalytic activity">
    <reaction evidence="9 10">
        <text>D-gluconate + ATP = 6-phospho-D-gluconate + ADP + H(+)</text>
        <dbReference type="Rhea" id="RHEA:19433"/>
        <dbReference type="ChEBI" id="CHEBI:15378"/>
        <dbReference type="ChEBI" id="CHEBI:18391"/>
        <dbReference type="ChEBI" id="CHEBI:30616"/>
        <dbReference type="ChEBI" id="CHEBI:58759"/>
        <dbReference type="ChEBI" id="CHEBI:456216"/>
        <dbReference type="EC" id="2.7.1.12"/>
    </reaction>
</comment>
<evidence type="ECO:0000256" key="4">
    <source>
        <dbReference type="ARBA" id="ARBA00022679"/>
    </source>
</evidence>
<dbReference type="Proteomes" id="UP000199561">
    <property type="component" value="Unassembled WGS sequence"/>
</dbReference>
<dbReference type="STRING" id="52442.SAMN05421880_1155"/>
<comment type="similarity">
    <text evidence="2 10">Belongs to the gluconokinase GntK/GntV family.</text>
</comment>
<evidence type="ECO:0000256" key="8">
    <source>
        <dbReference type="ARBA" id="ARBA00023064"/>
    </source>
</evidence>
<evidence type="ECO:0000313" key="12">
    <source>
        <dbReference type="Proteomes" id="UP000199561"/>
    </source>
</evidence>
<name>A0A1I4QFM4_9PROT</name>
<protein>
    <recommendedName>
        <fullName evidence="3 10">Gluconokinase</fullName>
        <ecNumber evidence="3 10">2.7.1.12</ecNumber>
    </recommendedName>
</protein>
<dbReference type="InterPro" id="IPR027417">
    <property type="entry name" value="P-loop_NTPase"/>
</dbReference>
<evidence type="ECO:0000256" key="1">
    <source>
        <dbReference type="ARBA" id="ARBA00004761"/>
    </source>
</evidence>
<keyword evidence="5 10" id="KW-0547">Nucleotide-binding</keyword>
<organism evidence="11 12">
    <name type="scientific">Nitrosomonas nitrosa</name>
    <dbReference type="NCBI Taxonomy" id="52442"/>
    <lineage>
        <taxon>Bacteria</taxon>
        <taxon>Pseudomonadati</taxon>
        <taxon>Pseudomonadota</taxon>
        <taxon>Betaproteobacteria</taxon>
        <taxon>Nitrosomonadales</taxon>
        <taxon>Nitrosomonadaceae</taxon>
        <taxon>Nitrosomonas</taxon>
    </lineage>
</organism>
<evidence type="ECO:0000256" key="10">
    <source>
        <dbReference type="RuleBase" id="RU363066"/>
    </source>
</evidence>
<dbReference type="InterPro" id="IPR006001">
    <property type="entry name" value="Therm_gnt_kin"/>
</dbReference>
<dbReference type="GO" id="GO:0046316">
    <property type="term" value="F:gluconokinase activity"/>
    <property type="evidence" value="ECO:0007669"/>
    <property type="project" value="UniProtKB-EC"/>
</dbReference>
<dbReference type="CDD" id="cd02021">
    <property type="entry name" value="GntK"/>
    <property type="match status" value="1"/>
</dbReference>
<reference evidence="11 12" key="1">
    <citation type="submission" date="2016-10" db="EMBL/GenBank/DDBJ databases">
        <authorList>
            <person name="de Groot N.N."/>
        </authorList>
    </citation>
    <scope>NUCLEOTIDE SEQUENCE [LARGE SCALE GENOMIC DNA]</scope>
    <source>
        <strain evidence="11 12">Nm146</strain>
    </source>
</reference>
<keyword evidence="12" id="KW-1185">Reference proteome</keyword>
<dbReference type="SUPFAM" id="SSF52540">
    <property type="entry name" value="P-loop containing nucleoside triphosphate hydrolases"/>
    <property type="match status" value="1"/>
</dbReference>
<dbReference type="GO" id="GO:0005737">
    <property type="term" value="C:cytoplasm"/>
    <property type="evidence" value="ECO:0007669"/>
    <property type="project" value="TreeGrafter"/>
</dbReference>
<dbReference type="GO" id="GO:0019521">
    <property type="term" value="P:D-gluconate metabolic process"/>
    <property type="evidence" value="ECO:0007669"/>
    <property type="project" value="UniProtKB-KW"/>
</dbReference>
<sequence length="188" mass="21080">MRISESDMQSSTRNQHSAGRILIIGGVSGSGKSTVGKALAERLSWPFIEGDMFHSEANIKKMRRNEPLDDDDRRPWLSRLHNEITRYLDKGSSAVLACSALKANYRKILRGTESNVNFVFLIGDREDLHQRLVSRQNHFMGADLLDSQLAALKLTDDILLINSDQPVETIVDSISNWLISLENENDGA</sequence>
<dbReference type="NCBIfam" id="TIGR01313">
    <property type="entry name" value="therm_gnt_kin"/>
    <property type="match status" value="1"/>
</dbReference>
<dbReference type="AlphaFoldDB" id="A0A1I4QFM4"/>
<dbReference type="Pfam" id="PF01202">
    <property type="entry name" value="SKI"/>
    <property type="match status" value="1"/>
</dbReference>